<dbReference type="SUPFAM" id="SSF74650">
    <property type="entry name" value="Galactose mutarotase-like"/>
    <property type="match status" value="1"/>
</dbReference>
<reference evidence="1" key="1">
    <citation type="submission" date="2020-09" db="EMBL/GenBank/DDBJ databases">
        <title>Bacillus faecalis sp. nov., a moderately halophilic bacterium isolated from cow faeces.</title>
        <authorList>
            <person name="Jiang L."/>
            <person name="Lee J."/>
        </authorList>
    </citation>
    <scope>NUCLEOTIDE SEQUENCE</scope>
    <source>
        <strain evidence="1">AGMB 02131</strain>
    </source>
</reference>
<dbReference type="Gene3D" id="2.70.98.10">
    <property type="match status" value="1"/>
</dbReference>
<organism evidence="1 2">
    <name type="scientific">Peribacillus faecalis</name>
    <dbReference type="NCBI Taxonomy" id="2772559"/>
    <lineage>
        <taxon>Bacteria</taxon>
        <taxon>Bacillati</taxon>
        <taxon>Bacillota</taxon>
        <taxon>Bacilli</taxon>
        <taxon>Bacillales</taxon>
        <taxon>Bacillaceae</taxon>
        <taxon>Peribacillus</taxon>
    </lineage>
</organism>
<dbReference type="Proteomes" id="UP000602076">
    <property type="component" value="Unassembled WGS sequence"/>
</dbReference>
<dbReference type="AlphaFoldDB" id="A0A927HA19"/>
<dbReference type="InterPro" id="IPR011013">
    <property type="entry name" value="Gal_mutarotase_sf_dom"/>
</dbReference>
<dbReference type="PANTHER" id="PTHR11122">
    <property type="entry name" value="APOSPORY-ASSOCIATED PROTEIN C-RELATED"/>
    <property type="match status" value="1"/>
</dbReference>
<sequence>MKQTISGFECIVLSEEATQSKATLCPERGGILIQLTLHGEEILFLNEETFADATKNIRGGNPVLFPICGPLPNNEYTMNGKTYTMKQHGFARNKAWEVVECSASKATLQLKDDEETRAQYPFSFCLQFTYELKDGKLHIHQTYENLSAEEMPFYAGFHPYFIGNHPKSTYEIKAPRYWDYSDDKTKPYTCKLNELQILDSKLFSGVTGSEASFKDSRYELQVQYSNHFKWIVVWSEQSEEYICLEPWMAGPLGFDNNPDVVCLPAGEKLQAECSFAIVK</sequence>
<dbReference type="InterPro" id="IPR008183">
    <property type="entry name" value="Aldose_1/G6P_1-epimerase"/>
</dbReference>
<dbReference type="GO" id="GO:0016853">
    <property type="term" value="F:isomerase activity"/>
    <property type="evidence" value="ECO:0007669"/>
    <property type="project" value="InterPro"/>
</dbReference>
<dbReference type="GO" id="GO:0005975">
    <property type="term" value="P:carbohydrate metabolic process"/>
    <property type="evidence" value="ECO:0007669"/>
    <property type="project" value="InterPro"/>
</dbReference>
<comment type="caution">
    <text evidence="1">The sequence shown here is derived from an EMBL/GenBank/DDBJ whole genome shotgun (WGS) entry which is preliminary data.</text>
</comment>
<accession>A0A927HA19</accession>
<dbReference type="EMBL" id="JACXSI010000014">
    <property type="protein sequence ID" value="MBD3108185.1"/>
    <property type="molecule type" value="Genomic_DNA"/>
</dbReference>
<evidence type="ECO:0000313" key="1">
    <source>
        <dbReference type="EMBL" id="MBD3108185.1"/>
    </source>
</evidence>
<dbReference type="GO" id="GO:0030246">
    <property type="term" value="F:carbohydrate binding"/>
    <property type="evidence" value="ECO:0007669"/>
    <property type="project" value="InterPro"/>
</dbReference>
<name>A0A927HA19_9BACI</name>
<gene>
    <name evidence="1" type="ORF">IEO70_07370</name>
</gene>
<protein>
    <submittedName>
        <fullName evidence="1">Aldose epimerase</fullName>
    </submittedName>
</protein>
<dbReference type="Pfam" id="PF01263">
    <property type="entry name" value="Aldose_epim"/>
    <property type="match status" value="1"/>
</dbReference>
<dbReference type="InterPro" id="IPR014718">
    <property type="entry name" value="GH-type_carb-bd"/>
</dbReference>
<dbReference type="PANTHER" id="PTHR11122:SF13">
    <property type="entry name" value="GLUCOSE-6-PHOSPHATE 1-EPIMERASE"/>
    <property type="match status" value="1"/>
</dbReference>
<dbReference type="RefSeq" id="WP_190997721.1">
    <property type="nucleotide sequence ID" value="NZ_JACXSI010000014.1"/>
</dbReference>
<proteinExistence type="predicted"/>
<keyword evidence="2" id="KW-1185">Reference proteome</keyword>
<evidence type="ECO:0000313" key="2">
    <source>
        <dbReference type="Proteomes" id="UP000602076"/>
    </source>
</evidence>